<feature type="transmembrane region" description="Helical" evidence="14">
    <location>
        <begin position="735"/>
        <end position="760"/>
    </location>
</feature>
<dbReference type="SUPFAM" id="SSF81665">
    <property type="entry name" value="Calcium ATPase, transmembrane domain M"/>
    <property type="match status" value="1"/>
</dbReference>
<dbReference type="InterPro" id="IPR008250">
    <property type="entry name" value="ATPase_P-typ_transduc_dom_A_sf"/>
</dbReference>
<feature type="transmembrane region" description="Helical" evidence="14">
    <location>
        <begin position="394"/>
        <end position="414"/>
    </location>
</feature>
<evidence type="ECO:0000256" key="1">
    <source>
        <dbReference type="ARBA" id="ARBA00004651"/>
    </source>
</evidence>
<feature type="domain" description="HMA" evidence="15">
    <location>
        <begin position="85"/>
        <end position="151"/>
    </location>
</feature>
<evidence type="ECO:0000256" key="5">
    <source>
        <dbReference type="ARBA" id="ARBA00022692"/>
    </source>
</evidence>
<dbReference type="NCBIfam" id="TIGR01511">
    <property type="entry name" value="ATPase-IB1_Cu"/>
    <property type="match status" value="1"/>
</dbReference>
<feature type="transmembrane region" description="Helical" evidence="14">
    <location>
        <begin position="766"/>
        <end position="786"/>
    </location>
</feature>
<evidence type="ECO:0000259" key="15">
    <source>
        <dbReference type="PROSITE" id="PS50846"/>
    </source>
</evidence>
<dbReference type="SFLD" id="SFLDG00002">
    <property type="entry name" value="C1.7:_P-type_atpase_like"/>
    <property type="match status" value="1"/>
</dbReference>
<dbReference type="SFLD" id="SFLDS00003">
    <property type="entry name" value="Haloacid_Dehalogenase"/>
    <property type="match status" value="1"/>
</dbReference>
<comment type="caution">
    <text evidence="16">The sequence shown here is derived from an EMBL/GenBank/DDBJ whole genome shotgun (WGS) entry which is preliminary data.</text>
</comment>
<dbReference type="PROSITE" id="PS01047">
    <property type="entry name" value="HMA_1"/>
    <property type="match status" value="1"/>
</dbReference>
<dbReference type="InterPro" id="IPR036163">
    <property type="entry name" value="HMA_dom_sf"/>
</dbReference>
<accession>A0A3A4NQS9</accession>
<keyword evidence="7 14" id="KW-0547">Nucleotide-binding</keyword>
<dbReference type="PANTHER" id="PTHR48085">
    <property type="entry name" value="CADMIUM/ZINC-TRANSPORTING ATPASE HMA2-RELATED"/>
    <property type="match status" value="1"/>
</dbReference>
<feature type="transmembrane region" description="Helical" evidence="14">
    <location>
        <begin position="168"/>
        <end position="186"/>
    </location>
</feature>
<comment type="similarity">
    <text evidence="2 14">Belongs to the cation transport ATPase (P-type) (TC 3.A.3) family. Type IB subfamily.</text>
</comment>
<evidence type="ECO:0000256" key="14">
    <source>
        <dbReference type="RuleBase" id="RU362081"/>
    </source>
</evidence>
<dbReference type="NCBIfam" id="TIGR01494">
    <property type="entry name" value="ATPase_P-type"/>
    <property type="match status" value="1"/>
</dbReference>
<keyword evidence="16" id="KW-0378">Hydrolase</keyword>
<evidence type="ECO:0000256" key="13">
    <source>
        <dbReference type="ARBA" id="ARBA00047308"/>
    </source>
</evidence>
<dbReference type="InterPro" id="IPR023214">
    <property type="entry name" value="HAD_sf"/>
</dbReference>
<evidence type="ECO:0000256" key="3">
    <source>
        <dbReference type="ARBA" id="ARBA00022475"/>
    </source>
</evidence>
<dbReference type="InterPro" id="IPR018303">
    <property type="entry name" value="ATPase_P-typ_P_site"/>
</dbReference>
<dbReference type="GO" id="GO:0046872">
    <property type="term" value="F:metal ion binding"/>
    <property type="evidence" value="ECO:0007669"/>
    <property type="project" value="UniProtKB-KW"/>
</dbReference>
<dbReference type="Pfam" id="PF00702">
    <property type="entry name" value="Hydrolase"/>
    <property type="match status" value="1"/>
</dbReference>
<dbReference type="InterPro" id="IPR023299">
    <property type="entry name" value="ATPase_P-typ_cyto_dom_N"/>
</dbReference>
<dbReference type="InterPro" id="IPR027256">
    <property type="entry name" value="P-typ_ATPase_IB"/>
</dbReference>
<dbReference type="GO" id="GO:0016463">
    <property type="term" value="F:P-type zinc transporter activity"/>
    <property type="evidence" value="ECO:0007669"/>
    <property type="project" value="UniProtKB-EC"/>
</dbReference>
<evidence type="ECO:0000313" key="16">
    <source>
        <dbReference type="EMBL" id="RJP17891.1"/>
    </source>
</evidence>
<dbReference type="AlphaFoldDB" id="A0A3A4NQS9"/>
<dbReference type="Gene3D" id="3.30.70.100">
    <property type="match status" value="2"/>
</dbReference>
<evidence type="ECO:0000256" key="7">
    <source>
        <dbReference type="ARBA" id="ARBA00022741"/>
    </source>
</evidence>
<evidence type="ECO:0000256" key="12">
    <source>
        <dbReference type="ARBA" id="ARBA00039097"/>
    </source>
</evidence>
<evidence type="ECO:0000313" key="17">
    <source>
        <dbReference type="Proteomes" id="UP000265882"/>
    </source>
</evidence>
<proteinExistence type="inferred from homology"/>
<dbReference type="Gene3D" id="3.40.1110.10">
    <property type="entry name" value="Calcium-transporting ATPase, cytoplasmic domain N"/>
    <property type="match status" value="1"/>
</dbReference>
<organism evidence="16 17">
    <name type="scientific">Abyssobacteria bacterium (strain SURF_5)</name>
    <dbReference type="NCBI Taxonomy" id="2093360"/>
    <lineage>
        <taxon>Bacteria</taxon>
        <taxon>Pseudomonadati</taxon>
        <taxon>Candidatus Hydrogenedentota</taxon>
        <taxon>Candidatus Abyssobacteria</taxon>
    </lineage>
</organism>
<keyword evidence="9" id="KW-1278">Translocase</keyword>
<dbReference type="GO" id="GO:0005524">
    <property type="term" value="F:ATP binding"/>
    <property type="evidence" value="ECO:0007669"/>
    <property type="project" value="UniProtKB-UniRule"/>
</dbReference>
<dbReference type="PRINTS" id="PR00119">
    <property type="entry name" value="CATATPASE"/>
</dbReference>
<keyword evidence="3 14" id="KW-1003">Cell membrane</keyword>
<dbReference type="Gene3D" id="3.40.50.1000">
    <property type="entry name" value="HAD superfamily/HAD-like"/>
    <property type="match status" value="1"/>
</dbReference>
<comment type="catalytic activity">
    <reaction evidence="13">
        <text>Zn(2+)(in) + ATP + H2O = Zn(2+)(out) + ADP + phosphate + H(+)</text>
        <dbReference type="Rhea" id="RHEA:20621"/>
        <dbReference type="ChEBI" id="CHEBI:15377"/>
        <dbReference type="ChEBI" id="CHEBI:15378"/>
        <dbReference type="ChEBI" id="CHEBI:29105"/>
        <dbReference type="ChEBI" id="CHEBI:30616"/>
        <dbReference type="ChEBI" id="CHEBI:43474"/>
        <dbReference type="ChEBI" id="CHEBI:456216"/>
        <dbReference type="EC" id="7.2.2.12"/>
    </reaction>
</comment>
<evidence type="ECO:0000256" key="8">
    <source>
        <dbReference type="ARBA" id="ARBA00022840"/>
    </source>
</evidence>
<evidence type="ECO:0000256" key="11">
    <source>
        <dbReference type="ARBA" id="ARBA00023136"/>
    </source>
</evidence>
<dbReference type="SUPFAM" id="SSF55008">
    <property type="entry name" value="HMA, heavy metal-associated domain"/>
    <property type="match status" value="2"/>
</dbReference>
<feature type="transmembrane region" description="Helical" evidence="14">
    <location>
        <begin position="192"/>
        <end position="210"/>
    </location>
</feature>
<dbReference type="PRINTS" id="PR00941">
    <property type="entry name" value="CDATPASE"/>
</dbReference>
<dbReference type="PROSITE" id="PS00154">
    <property type="entry name" value="ATPASE_E1_E2"/>
    <property type="match status" value="1"/>
</dbReference>
<reference evidence="16 17" key="1">
    <citation type="journal article" date="2017" name="ISME J.">
        <title>Energy and carbon metabolisms in a deep terrestrial subsurface fluid microbial community.</title>
        <authorList>
            <person name="Momper L."/>
            <person name="Jungbluth S.P."/>
            <person name="Lee M.D."/>
            <person name="Amend J.P."/>
        </authorList>
    </citation>
    <scope>NUCLEOTIDE SEQUENCE [LARGE SCALE GENOMIC DNA]</scope>
    <source>
        <strain evidence="16">SURF_5</strain>
    </source>
</reference>
<evidence type="ECO:0000256" key="9">
    <source>
        <dbReference type="ARBA" id="ARBA00022967"/>
    </source>
</evidence>
<keyword evidence="11 14" id="KW-0472">Membrane</keyword>
<dbReference type="Gene3D" id="2.70.150.10">
    <property type="entry name" value="Calcium-transporting ATPase, cytoplasmic transduction domain A"/>
    <property type="match status" value="1"/>
</dbReference>
<dbReference type="EC" id="7.2.2.12" evidence="12"/>
<protein>
    <recommendedName>
        <fullName evidence="12">P-type Zn(2+) transporter</fullName>
        <ecNumber evidence="12">7.2.2.12</ecNumber>
    </recommendedName>
</protein>
<dbReference type="NCBIfam" id="TIGR01525">
    <property type="entry name" value="ATPase-IB_hvy"/>
    <property type="match status" value="1"/>
</dbReference>
<gene>
    <name evidence="16" type="primary">cadA</name>
    <name evidence="16" type="ORF">C4520_15560</name>
</gene>
<name>A0A3A4NQS9_ABYX5</name>
<keyword evidence="4" id="KW-0597">Phosphoprotein</keyword>
<dbReference type="InterPro" id="IPR059000">
    <property type="entry name" value="ATPase_P-type_domA"/>
</dbReference>
<dbReference type="SUPFAM" id="SSF56784">
    <property type="entry name" value="HAD-like"/>
    <property type="match status" value="1"/>
</dbReference>
<evidence type="ECO:0000256" key="10">
    <source>
        <dbReference type="ARBA" id="ARBA00022989"/>
    </source>
</evidence>
<evidence type="ECO:0000256" key="6">
    <source>
        <dbReference type="ARBA" id="ARBA00022723"/>
    </source>
</evidence>
<dbReference type="FunFam" id="2.70.150.10:FF:000002">
    <property type="entry name" value="Copper-transporting ATPase 1, putative"/>
    <property type="match status" value="1"/>
</dbReference>
<sequence length="788" mass="84331">MSGHSSETITKPTTEITIAIAGMDCPSCAEKVEKAVARMEGVVSAAVNFTGGNIVVLAEEGTDVAAIEQQVQKLGYKTGRLPGEATDKFYVEGMDCPDESSIIERKLRSLDGVRNVAFNLVSAEVTVSYDSRALTHQQLLRAIRETGMAARPTGAPAKKEVPAGHDQLVHTLAAGIFLAAGFILSLLGVDPLAVTGFYLLGMLFGGYHIYRKAVYSARSFTFDMNVLMTIAVIGAAAINEWLEAATVVFLFSGAQYLEMHTMDRARNAIHSLMKLAPENALVRRSSQEVVVPVSEVEIGEILIVRPGDKIPLDGKVIAGLSAVNQAPITGESTPVVKQKEDDVFAGTINGDGFLEVQATHRADDTTLARIIHLVEEAQAQRAPMQNFVDKFTKYYTPSVIALAALVVAVPPLAFGAPFVEWLSRGLVLLVIACPCALVISTPISIAAGLASAARHGVLIKGGIYLEKAGMLNAIAFDKTGTLTLGHPCVKEIIPLDNVTPGELLSIAASVESRSEHHLGRSIVEEARRLGIPVKPVEAFLSIPGKGAEATIDGKNYYVGSHRLFKELNFCTPHLDERMNEIEKKTQTVVLVGNQEAPLGIIVLIDSLRKHSTEALRRLRDIGIRKMIMITGDNRGTAEAIASQLGIEYRSELLPQDKVDALRGLVEEYEYVAMIGDGVNDAPALAASTIGVAMGTAGSDTALETADVALMADDLLKLPFAISLSRKTLAIIKQNIALSILIKLLFLSLAVLGLATLWMAVFADMGASLLVIFNGMRLLAVNDTLGLQK</sequence>
<dbReference type="Pfam" id="PF00122">
    <property type="entry name" value="E1-E2_ATPase"/>
    <property type="match status" value="1"/>
</dbReference>
<keyword evidence="6 14" id="KW-0479">Metal-binding</keyword>
<comment type="subcellular location">
    <subcellularLocation>
        <location evidence="1">Cell membrane</location>
        <topology evidence="1">Multi-pass membrane protein</topology>
    </subcellularLocation>
</comment>
<dbReference type="InterPro" id="IPR001757">
    <property type="entry name" value="P_typ_ATPase"/>
</dbReference>
<dbReference type="PROSITE" id="PS50846">
    <property type="entry name" value="HMA_2"/>
    <property type="match status" value="2"/>
</dbReference>
<feature type="transmembrane region" description="Helical" evidence="14">
    <location>
        <begin position="426"/>
        <end position="450"/>
    </location>
</feature>
<dbReference type="GO" id="GO:0015086">
    <property type="term" value="F:cadmium ion transmembrane transporter activity"/>
    <property type="evidence" value="ECO:0007669"/>
    <property type="project" value="TreeGrafter"/>
</dbReference>
<dbReference type="EMBL" id="QZKU01000109">
    <property type="protein sequence ID" value="RJP17891.1"/>
    <property type="molecule type" value="Genomic_DNA"/>
</dbReference>
<dbReference type="InterPro" id="IPR044492">
    <property type="entry name" value="P_typ_ATPase_HD_dom"/>
</dbReference>
<dbReference type="PANTHER" id="PTHR48085:SF5">
    <property type="entry name" value="CADMIUM_ZINC-TRANSPORTING ATPASE HMA4-RELATED"/>
    <property type="match status" value="1"/>
</dbReference>
<dbReference type="InterPro" id="IPR051014">
    <property type="entry name" value="Cation_Transport_ATPase_IB"/>
</dbReference>
<dbReference type="InterPro" id="IPR036412">
    <property type="entry name" value="HAD-like_sf"/>
</dbReference>
<dbReference type="InterPro" id="IPR017969">
    <property type="entry name" value="Heavy-metal-associated_CS"/>
</dbReference>
<dbReference type="NCBIfam" id="TIGR01512">
    <property type="entry name" value="ATPase-IB2_Cd"/>
    <property type="match status" value="1"/>
</dbReference>
<dbReference type="Pfam" id="PF00403">
    <property type="entry name" value="HMA"/>
    <property type="match status" value="2"/>
</dbReference>
<dbReference type="SFLD" id="SFLDF00027">
    <property type="entry name" value="p-type_atpase"/>
    <property type="match status" value="1"/>
</dbReference>
<evidence type="ECO:0000256" key="2">
    <source>
        <dbReference type="ARBA" id="ARBA00006024"/>
    </source>
</evidence>
<feature type="domain" description="HMA" evidence="15">
    <location>
        <begin position="14"/>
        <end position="79"/>
    </location>
</feature>
<dbReference type="CDD" id="cd00371">
    <property type="entry name" value="HMA"/>
    <property type="match status" value="2"/>
</dbReference>
<dbReference type="GO" id="GO:0016887">
    <property type="term" value="F:ATP hydrolysis activity"/>
    <property type="evidence" value="ECO:0007669"/>
    <property type="project" value="InterPro"/>
</dbReference>
<dbReference type="Proteomes" id="UP000265882">
    <property type="component" value="Unassembled WGS sequence"/>
</dbReference>
<dbReference type="InterPro" id="IPR006121">
    <property type="entry name" value="HMA_dom"/>
</dbReference>
<evidence type="ECO:0000256" key="4">
    <source>
        <dbReference type="ARBA" id="ARBA00022553"/>
    </source>
</evidence>
<dbReference type="GO" id="GO:0005886">
    <property type="term" value="C:plasma membrane"/>
    <property type="evidence" value="ECO:0007669"/>
    <property type="project" value="UniProtKB-SubCell"/>
</dbReference>
<keyword evidence="5 14" id="KW-0812">Transmembrane</keyword>
<dbReference type="SUPFAM" id="SSF81653">
    <property type="entry name" value="Calcium ATPase, transduction domain A"/>
    <property type="match status" value="1"/>
</dbReference>
<keyword evidence="8 14" id="KW-0067">ATP-binding</keyword>
<keyword evidence="10 14" id="KW-1133">Transmembrane helix</keyword>
<dbReference type="InterPro" id="IPR023298">
    <property type="entry name" value="ATPase_P-typ_TM_dom_sf"/>
</dbReference>